<name>A0A6N2MVQ2_SALVM</name>
<gene>
    <name evidence="1" type="ORF">SVIM_LOCUS418188</name>
</gene>
<dbReference type="PANTHER" id="PTHR36330">
    <property type="entry name" value="LIPASE/LIPOOXYGENASE, PLAT/LH2 FAMILY PROTEIN"/>
    <property type="match status" value="1"/>
</dbReference>
<organism evidence="1">
    <name type="scientific">Salix viminalis</name>
    <name type="common">Common osier</name>
    <name type="synonym">Basket willow</name>
    <dbReference type="NCBI Taxonomy" id="40686"/>
    <lineage>
        <taxon>Eukaryota</taxon>
        <taxon>Viridiplantae</taxon>
        <taxon>Streptophyta</taxon>
        <taxon>Embryophyta</taxon>
        <taxon>Tracheophyta</taxon>
        <taxon>Spermatophyta</taxon>
        <taxon>Magnoliopsida</taxon>
        <taxon>eudicotyledons</taxon>
        <taxon>Gunneridae</taxon>
        <taxon>Pentapetalae</taxon>
        <taxon>rosids</taxon>
        <taxon>fabids</taxon>
        <taxon>Malpighiales</taxon>
        <taxon>Salicaceae</taxon>
        <taxon>Saliceae</taxon>
        <taxon>Salix</taxon>
    </lineage>
</organism>
<dbReference type="PANTHER" id="PTHR36330:SF2">
    <property type="entry name" value="LIPASE_LIPOOXYGENASE, PLAT_LH2 FAMILY PROTEIN"/>
    <property type="match status" value="1"/>
</dbReference>
<dbReference type="AlphaFoldDB" id="A0A6N2MVQ2"/>
<accession>A0A6N2MVQ2</accession>
<proteinExistence type="predicted"/>
<protein>
    <submittedName>
        <fullName evidence="1">Uncharacterized protein</fullName>
    </submittedName>
</protein>
<evidence type="ECO:0000313" key="1">
    <source>
        <dbReference type="EMBL" id="VFU57764.1"/>
    </source>
</evidence>
<reference evidence="1" key="1">
    <citation type="submission" date="2019-03" db="EMBL/GenBank/DDBJ databases">
        <authorList>
            <person name="Mank J."/>
            <person name="Almeida P."/>
        </authorList>
    </citation>
    <scope>NUCLEOTIDE SEQUENCE</scope>
    <source>
        <strain evidence="1">78183</strain>
    </source>
</reference>
<dbReference type="EMBL" id="CAADRP010001963">
    <property type="protein sequence ID" value="VFU57764.1"/>
    <property type="molecule type" value="Genomic_DNA"/>
</dbReference>
<sequence length="282" mass="30710">MFFLFFLFHKMFGNTLEKKSKESDFHHFPGQLKITFHTRKVFSAPPQTENTFRVSLPHSLCTSISLFPSSFTHLSPPPLASLSSTSSLSLISLQNQTLSPPLFSSRLPLSPSSLLKKTLSTLSSLASSRLPLGPSSLLSTPSRHPLSNPAPSSPYFFFKPSTTPSRLSPPLASLSVPDPLLTKPSRLSPPSVPQSLCCSASRLPLQLTAINLRPSRKRFSGLCKTFASFAINRSEIKYSSGDAPSVLTPKELLAGMLGFLACKVAVVLAAFKPMKVDFEENE</sequence>